<protein>
    <submittedName>
        <fullName evidence="2">Uncharacterized protein</fullName>
    </submittedName>
</protein>
<sequence>MRFAIICLVSSLLAPALGSSLGPGIERHLPPLPSPYGTATSTHGNFVRYEGVSAVFS</sequence>
<feature type="chain" id="PRO_5002156009" evidence="1">
    <location>
        <begin position="19"/>
        <end position="57"/>
    </location>
</feature>
<dbReference type="EMBL" id="KN818257">
    <property type="protein sequence ID" value="KIL63614.1"/>
    <property type="molecule type" value="Genomic_DNA"/>
</dbReference>
<organism evidence="2 3">
    <name type="scientific">Amanita muscaria (strain Koide BX008)</name>
    <dbReference type="NCBI Taxonomy" id="946122"/>
    <lineage>
        <taxon>Eukaryota</taxon>
        <taxon>Fungi</taxon>
        <taxon>Dikarya</taxon>
        <taxon>Basidiomycota</taxon>
        <taxon>Agaricomycotina</taxon>
        <taxon>Agaricomycetes</taxon>
        <taxon>Agaricomycetidae</taxon>
        <taxon>Agaricales</taxon>
        <taxon>Pluteineae</taxon>
        <taxon>Amanitaceae</taxon>
        <taxon>Amanita</taxon>
    </lineage>
</organism>
<dbReference type="InParanoid" id="A0A0C2TAA5"/>
<feature type="signal peptide" evidence="1">
    <location>
        <begin position="1"/>
        <end position="18"/>
    </location>
</feature>
<dbReference type="HOGENOM" id="CLU_2996100_0_0_1"/>
<dbReference type="Proteomes" id="UP000054549">
    <property type="component" value="Unassembled WGS sequence"/>
</dbReference>
<proteinExistence type="predicted"/>
<accession>A0A0C2TAA5</accession>
<dbReference type="AlphaFoldDB" id="A0A0C2TAA5"/>
<gene>
    <name evidence="2" type="ORF">M378DRAFT_164286</name>
</gene>
<reference evidence="2 3" key="1">
    <citation type="submission" date="2014-04" db="EMBL/GenBank/DDBJ databases">
        <title>Evolutionary Origins and Diversification of the Mycorrhizal Mutualists.</title>
        <authorList>
            <consortium name="DOE Joint Genome Institute"/>
            <consortium name="Mycorrhizal Genomics Consortium"/>
            <person name="Kohler A."/>
            <person name="Kuo A."/>
            <person name="Nagy L.G."/>
            <person name="Floudas D."/>
            <person name="Copeland A."/>
            <person name="Barry K.W."/>
            <person name="Cichocki N."/>
            <person name="Veneault-Fourrey C."/>
            <person name="LaButti K."/>
            <person name="Lindquist E.A."/>
            <person name="Lipzen A."/>
            <person name="Lundell T."/>
            <person name="Morin E."/>
            <person name="Murat C."/>
            <person name="Riley R."/>
            <person name="Ohm R."/>
            <person name="Sun H."/>
            <person name="Tunlid A."/>
            <person name="Henrissat B."/>
            <person name="Grigoriev I.V."/>
            <person name="Hibbett D.S."/>
            <person name="Martin F."/>
        </authorList>
    </citation>
    <scope>NUCLEOTIDE SEQUENCE [LARGE SCALE GENOMIC DNA]</scope>
    <source>
        <strain evidence="2 3">Koide BX008</strain>
    </source>
</reference>
<keyword evidence="1" id="KW-0732">Signal</keyword>
<evidence type="ECO:0000313" key="2">
    <source>
        <dbReference type="EMBL" id="KIL63614.1"/>
    </source>
</evidence>
<evidence type="ECO:0000256" key="1">
    <source>
        <dbReference type="SAM" id="SignalP"/>
    </source>
</evidence>
<name>A0A0C2TAA5_AMAMK</name>
<keyword evidence="3" id="KW-1185">Reference proteome</keyword>
<evidence type="ECO:0000313" key="3">
    <source>
        <dbReference type="Proteomes" id="UP000054549"/>
    </source>
</evidence>